<keyword evidence="1 2" id="KW-0732">Signal</keyword>
<comment type="caution">
    <text evidence="3">The sequence shown here is derived from an EMBL/GenBank/DDBJ whole genome shotgun (WGS) entry which is preliminary data.</text>
</comment>
<organism evidence="3 4">
    <name type="scientific">Chryseobacterium paridis</name>
    <dbReference type="NCBI Taxonomy" id="2800328"/>
    <lineage>
        <taxon>Bacteria</taxon>
        <taxon>Pseudomonadati</taxon>
        <taxon>Bacteroidota</taxon>
        <taxon>Flavobacteriia</taxon>
        <taxon>Flavobacteriales</taxon>
        <taxon>Weeksellaceae</taxon>
        <taxon>Chryseobacterium group</taxon>
        <taxon>Chryseobacterium</taxon>
    </lineage>
</organism>
<feature type="signal peptide" evidence="2">
    <location>
        <begin position="1"/>
        <end position="30"/>
    </location>
</feature>
<evidence type="ECO:0000256" key="2">
    <source>
        <dbReference type="SAM" id="SignalP"/>
    </source>
</evidence>
<protein>
    <submittedName>
        <fullName evidence="3">T9SS type A sorting domain-containing protein</fullName>
    </submittedName>
</protein>
<dbReference type="EMBL" id="JAENHK010000001">
    <property type="protein sequence ID" value="MBK1894371.1"/>
    <property type="molecule type" value="Genomic_DNA"/>
</dbReference>
<keyword evidence="4" id="KW-1185">Reference proteome</keyword>
<accession>A0ABS1FPK8</accession>
<evidence type="ECO:0000256" key="1">
    <source>
        <dbReference type="ARBA" id="ARBA00022729"/>
    </source>
</evidence>
<feature type="chain" id="PRO_5045047911" evidence="2">
    <location>
        <begin position="31"/>
        <end position="262"/>
    </location>
</feature>
<evidence type="ECO:0000313" key="3">
    <source>
        <dbReference type="EMBL" id="MBK1894371.1"/>
    </source>
</evidence>
<dbReference type="InterPro" id="IPR026444">
    <property type="entry name" value="Secre_tail"/>
</dbReference>
<proteinExistence type="predicted"/>
<dbReference type="NCBIfam" id="TIGR04183">
    <property type="entry name" value="Por_Secre_tail"/>
    <property type="match status" value="1"/>
</dbReference>
<evidence type="ECO:0000313" key="4">
    <source>
        <dbReference type="Proteomes" id="UP000628669"/>
    </source>
</evidence>
<sequence length="262" mass="28712">MKTNLLSGQSLTKKVVLASLLFLMNAMSFAQLNKVYASSQTNRAYGICVACFVQNPENAVGSNESDYSTLLVPIGLLGRTEQTLIFPTSNILADTNKLVIGVGTDQSILTAQLIGGISVETFLGDVSNNDYMNIFDDVLKLGGTDASRGALELTMNKPYDRVKISLNSGLLNLNGGFRIYYAYQYKDPHISLLAYNKDGQITLDGNVPLEGSEITLVNSSGKEVYRSKFRSKTFESIQPQGLYILTVQTKEGKNYSKKIMIK</sequence>
<name>A0ABS1FPK8_9FLAO</name>
<gene>
    <name evidence="3" type="ORF">JHL15_01235</name>
</gene>
<reference evidence="4" key="1">
    <citation type="submission" date="2021-01" db="EMBL/GenBank/DDBJ databases">
        <title>Genome public.</title>
        <authorList>
            <person name="Liu C."/>
            <person name="Sun Q."/>
        </authorList>
    </citation>
    <scope>NUCLEOTIDE SEQUENCE [LARGE SCALE GENOMIC DNA]</scope>
    <source>
        <strain evidence="4">YIM B02567</strain>
    </source>
</reference>
<dbReference type="Proteomes" id="UP000628669">
    <property type="component" value="Unassembled WGS sequence"/>
</dbReference>
<dbReference type="RefSeq" id="WP_200241725.1">
    <property type="nucleotide sequence ID" value="NZ_JAENHK010000001.1"/>
</dbReference>